<protein>
    <submittedName>
        <fullName evidence="5">AraC family transcriptional regulator</fullName>
    </submittedName>
</protein>
<dbReference type="Gene3D" id="1.10.10.60">
    <property type="entry name" value="Homeodomain-like"/>
    <property type="match status" value="1"/>
</dbReference>
<dbReference type="PROSITE" id="PS00041">
    <property type="entry name" value="HTH_ARAC_FAMILY_1"/>
    <property type="match status" value="1"/>
</dbReference>
<feature type="domain" description="HTH araC/xylS-type" evidence="4">
    <location>
        <begin position="225"/>
        <end position="326"/>
    </location>
</feature>
<evidence type="ECO:0000256" key="3">
    <source>
        <dbReference type="ARBA" id="ARBA00023163"/>
    </source>
</evidence>
<keyword evidence="1" id="KW-0805">Transcription regulation</keyword>
<organism evidence="5 6">
    <name type="scientific">Arthrobacter ramosus</name>
    <dbReference type="NCBI Taxonomy" id="1672"/>
    <lineage>
        <taxon>Bacteria</taxon>
        <taxon>Bacillati</taxon>
        <taxon>Actinomycetota</taxon>
        <taxon>Actinomycetes</taxon>
        <taxon>Micrococcales</taxon>
        <taxon>Micrococcaceae</taxon>
        <taxon>Arthrobacter</taxon>
    </lineage>
</organism>
<comment type="caution">
    <text evidence="5">The sequence shown here is derived from an EMBL/GenBank/DDBJ whole genome shotgun (WGS) entry which is preliminary data.</text>
</comment>
<dbReference type="PANTHER" id="PTHR46796">
    <property type="entry name" value="HTH-TYPE TRANSCRIPTIONAL ACTIVATOR RHAS-RELATED"/>
    <property type="match status" value="1"/>
</dbReference>
<dbReference type="InterPro" id="IPR035418">
    <property type="entry name" value="AraC-bd_2"/>
</dbReference>
<dbReference type="RefSeq" id="WP_234750560.1">
    <property type="nucleotide sequence ID" value="NZ_BAAAWN010000001.1"/>
</dbReference>
<evidence type="ECO:0000313" key="5">
    <source>
        <dbReference type="EMBL" id="MFB9821829.1"/>
    </source>
</evidence>
<dbReference type="PANTHER" id="PTHR46796:SF6">
    <property type="entry name" value="ARAC SUBFAMILY"/>
    <property type="match status" value="1"/>
</dbReference>
<dbReference type="SUPFAM" id="SSF46689">
    <property type="entry name" value="Homeodomain-like"/>
    <property type="match status" value="1"/>
</dbReference>
<dbReference type="Pfam" id="PF12833">
    <property type="entry name" value="HTH_18"/>
    <property type="match status" value="1"/>
</dbReference>
<dbReference type="EMBL" id="JBHMBC010000039">
    <property type="protein sequence ID" value="MFB9821829.1"/>
    <property type="molecule type" value="Genomic_DNA"/>
</dbReference>
<reference evidence="5 6" key="1">
    <citation type="submission" date="2024-09" db="EMBL/GenBank/DDBJ databases">
        <authorList>
            <person name="Sun Q."/>
            <person name="Mori K."/>
        </authorList>
    </citation>
    <scope>NUCLEOTIDE SEQUENCE [LARGE SCALE GENOMIC DNA]</scope>
    <source>
        <strain evidence="5 6">JCM 1334</strain>
    </source>
</reference>
<dbReference type="Pfam" id="PF14525">
    <property type="entry name" value="AraC_binding_2"/>
    <property type="match status" value="1"/>
</dbReference>
<dbReference type="InterPro" id="IPR009057">
    <property type="entry name" value="Homeodomain-like_sf"/>
</dbReference>
<keyword evidence="6" id="KW-1185">Reference proteome</keyword>
<dbReference type="PROSITE" id="PS01124">
    <property type="entry name" value="HTH_ARAC_FAMILY_2"/>
    <property type="match status" value="1"/>
</dbReference>
<dbReference type="InterPro" id="IPR018060">
    <property type="entry name" value="HTH_AraC"/>
</dbReference>
<gene>
    <name evidence="5" type="ORF">ACFFP1_20325</name>
</gene>
<keyword evidence="3" id="KW-0804">Transcription</keyword>
<sequence>MSRILARDVLKGRPTVTTSDVGNAQETIAELFGDHRISPIGFHQSVDMKLRSVRRGGVGIEFLDYGTEVQIDAQALDDFFLVQIPLGGRARLQVRSSIVESSPALATIPPLERPFTMTWDRGAPHLIVYVQHQTLADVADRLFGQDSGTDLDLGLSMDLKGIQGRAFLRAVVELQDAMAAEHAEVPDHLHRLLAETMLSRLLMATIKPLGPAPGGNADDRGRLTRRFNALLERHSAEELSVSDIAFSLGVSIRTLQAVVRSELGETPSELLRRTRLTRARELLLAAEPGSESVTSIAIEAGFSHLSRFSSAYLRAFGELPSESLHR</sequence>
<dbReference type="InterPro" id="IPR050204">
    <property type="entry name" value="AraC_XylS_family_regulators"/>
</dbReference>
<proteinExistence type="predicted"/>
<evidence type="ECO:0000259" key="4">
    <source>
        <dbReference type="PROSITE" id="PS01124"/>
    </source>
</evidence>
<dbReference type="SMART" id="SM00342">
    <property type="entry name" value="HTH_ARAC"/>
    <property type="match status" value="1"/>
</dbReference>
<dbReference type="Proteomes" id="UP001589702">
    <property type="component" value="Unassembled WGS sequence"/>
</dbReference>
<evidence type="ECO:0000256" key="2">
    <source>
        <dbReference type="ARBA" id="ARBA00023125"/>
    </source>
</evidence>
<evidence type="ECO:0000313" key="6">
    <source>
        <dbReference type="Proteomes" id="UP001589702"/>
    </source>
</evidence>
<evidence type="ECO:0000256" key="1">
    <source>
        <dbReference type="ARBA" id="ARBA00023015"/>
    </source>
</evidence>
<accession>A0ABV5Y4B2</accession>
<keyword evidence="2" id="KW-0238">DNA-binding</keyword>
<dbReference type="InterPro" id="IPR018062">
    <property type="entry name" value="HTH_AraC-typ_CS"/>
</dbReference>
<name>A0ABV5Y4B2_ARTRM</name>